<accession>A0ABT4LP27</accession>
<dbReference type="EMBL" id="JAPWGY010000004">
    <property type="protein sequence ID" value="MCZ4281712.1"/>
    <property type="molecule type" value="Genomic_DNA"/>
</dbReference>
<keyword evidence="3" id="KW-1185">Reference proteome</keyword>
<keyword evidence="1" id="KW-0812">Transmembrane</keyword>
<protein>
    <submittedName>
        <fullName evidence="2">HP1 family phage holin</fullName>
    </submittedName>
</protein>
<gene>
    <name evidence="2" type="ORF">O4H49_13055</name>
</gene>
<dbReference type="RefSeq" id="WP_269423875.1">
    <property type="nucleotide sequence ID" value="NZ_JAPWGY010000004.1"/>
</dbReference>
<dbReference type="Proteomes" id="UP001069802">
    <property type="component" value="Unassembled WGS sequence"/>
</dbReference>
<comment type="caution">
    <text evidence="2">The sequence shown here is derived from an EMBL/GenBank/DDBJ whole genome shotgun (WGS) entry which is preliminary data.</text>
</comment>
<keyword evidence="1" id="KW-0472">Membrane</keyword>
<dbReference type="Pfam" id="PF16080">
    <property type="entry name" value="Phage_holin_2_3"/>
    <property type="match status" value="1"/>
</dbReference>
<keyword evidence="1" id="KW-1133">Transmembrane helix</keyword>
<proteinExistence type="predicted"/>
<evidence type="ECO:0000256" key="1">
    <source>
        <dbReference type="SAM" id="Phobius"/>
    </source>
</evidence>
<reference evidence="2" key="1">
    <citation type="submission" date="2022-12" db="EMBL/GenBank/DDBJ databases">
        <title>Bacterial isolates from different developmental stages of Nematostella vectensis.</title>
        <authorList>
            <person name="Fraune S."/>
        </authorList>
    </citation>
    <scope>NUCLEOTIDE SEQUENCE</scope>
    <source>
        <strain evidence="2">G21630-S1</strain>
    </source>
</reference>
<sequence length="61" mass="6922">MEKIPTTTAYIASGVATIFGLTVNEFVAFAGVTIALLTFMTNLIFKYLHYRLEKEKQHDRP</sequence>
<organism evidence="2 3">
    <name type="scientific">Kiloniella laminariae</name>
    <dbReference type="NCBI Taxonomy" id="454162"/>
    <lineage>
        <taxon>Bacteria</taxon>
        <taxon>Pseudomonadati</taxon>
        <taxon>Pseudomonadota</taxon>
        <taxon>Alphaproteobacteria</taxon>
        <taxon>Rhodospirillales</taxon>
        <taxon>Kiloniellaceae</taxon>
        <taxon>Kiloniella</taxon>
    </lineage>
</organism>
<evidence type="ECO:0000313" key="3">
    <source>
        <dbReference type="Proteomes" id="UP001069802"/>
    </source>
</evidence>
<name>A0ABT4LP27_9PROT</name>
<feature type="transmembrane region" description="Helical" evidence="1">
    <location>
        <begin position="26"/>
        <end position="48"/>
    </location>
</feature>
<evidence type="ECO:0000313" key="2">
    <source>
        <dbReference type="EMBL" id="MCZ4281712.1"/>
    </source>
</evidence>
<dbReference type="InterPro" id="IPR032118">
    <property type="entry name" value="Phage_holin_HP1"/>
</dbReference>